<sequence length="733" mass="82267">MHCNDSTCCWVAFIMQCPSTLINIGLKSEEVQSLRSPGGRGRADRKSTMALVTLQLSPLDGTVSATPAENDEKSRRKRMQRRQSFVMVKGAALLLQEEGEQEQVTEPPPTSGPSEQQLHLQAMLTLLREEDTLRLAVRLEPVRSCVTRYLLVVSFVGTSSDGETILLGVDFPHDGSQDCTIGMVLPVLAKTQVFLDGDGGFSVTSGTDVRAFKPISVQTMWSLLQMLHKTCEGALTNFTPGSNLHSGVNYYMEIRGSPQGCVNAWATSPDISSTIRDPSTPEREEIESIIRKNLRDILRESDLENITSKEVRSALEKHTLSNLQDYTEFIDNEMIIILAQMDRPSEIFSYLYLGSEWNASNLDDLQKNKVSHILNVTREIDNFFPETFTYLNIRVLDEENTNLLQYWKETHRFISSARQQHSCVLVHCKMGISRSASTVIAYAMKQYEWTMEEALKYVKERRNVVQPNAGFMRQLHIYQGILGASKQRHNVLWDPKSTPLTHELSNPLKSLPGKRSLNPSSRPKKISLRTLMRSISEMEGIEPLQQEKSSNQGDMEEKSSSDRDQCVKDQTDGLANIEELVTGKDDSNMEEVCGNPMKQDDLFEDQNESKSGEENENVCTPMPGNSFTEEIIPSIEKDENTSVDEISRQVFGSTSHKPQSPRAASSSARRRSRRKKKYLAQQSGDLSSEAVTNKSPSDVDLDEAAVMSKSLSSERRAKIVRQSNITETSEDAE</sequence>
<dbReference type="InterPro" id="IPR000387">
    <property type="entry name" value="Tyr_Pase_dom"/>
</dbReference>
<feature type="compositionally biased region" description="Basic and acidic residues" evidence="9">
    <location>
        <begin position="555"/>
        <end position="571"/>
    </location>
</feature>
<dbReference type="InterPro" id="IPR020422">
    <property type="entry name" value="TYR_PHOSPHATASE_DUAL_dom"/>
</dbReference>
<feature type="domain" description="Tyrosine specific protein phosphatases" evidence="11">
    <location>
        <begin position="404"/>
        <end position="462"/>
    </location>
</feature>
<keyword evidence="5" id="KW-0378">Hydrolase</keyword>
<dbReference type="FunFam" id="3.90.190.10:FF:000004">
    <property type="entry name" value="Protein phosphatase Slingshot homolog 2"/>
    <property type="match status" value="1"/>
</dbReference>
<dbReference type="Pfam" id="PF00782">
    <property type="entry name" value="DSPc"/>
    <property type="match status" value="1"/>
</dbReference>
<dbReference type="Gene3D" id="3.90.190.10">
    <property type="entry name" value="Protein tyrosine phosphatase superfamily"/>
    <property type="match status" value="1"/>
</dbReference>
<dbReference type="GO" id="GO:0030837">
    <property type="term" value="P:negative regulation of actin filament polymerization"/>
    <property type="evidence" value="ECO:0007669"/>
    <property type="project" value="InterPro"/>
</dbReference>
<dbReference type="AlphaFoldDB" id="A0A8C5Q1H8"/>
<dbReference type="InterPro" id="IPR014876">
    <property type="entry name" value="DEK_C"/>
</dbReference>
<dbReference type="Pfam" id="PF23040">
    <property type="entry name" value="PH_SSH1-like_1st"/>
    <property type="match status" value="1"/>
</dbReference>
<evidence type="ECO:0000313" key="14">
    <source>
        <dbReference type="Proteomes" id="UP000694569"/>
    </source>
</evidence>
<feature type="region of interest" description="Disordered" evidence="9">
    <location>
        <begin position="61"/>
        <end position="81"/>
    </location>
</feature>
<dbReference type="SUPFAM" id="SSF109715">
    <property type="entry name" value="DEK C-terminal domain"/>
    <property type="match status" value="1"/>
</dbReference>
<keyword evidence="6" id="KW-0904">Protein phosphatase</keyword>
<dbReference type="InterPro" id="IPR000340">
    <property type="entry name" value="Dual-sp_phosphatase_cat-dom"/>
</dbReference>
<keyword evidence="14" id="KW-1185">Reference proteome</keyword>
<dbReference type="InterPro" id="IPR043588">
    <property type="entry name" value="SSH-N"/>
</dbReference>
<dbReference type="EC" id="3.1.3.16" evidence="3"/>
<dbReference type="PROSITE" id="PS51998">
    <property type="entry name" value="DEK_C"/>
    <property type="match status" value="1"/>
</dbReference>
<organism evidence="13 14">
    <name type="scientific">Leptobrachium leishanense</name>
    <name type="common">Leishan spiny toad</name>
    <dbReference type="NCBI Taxonomy" id="445787"/>
    <lineage>
        <taxon>Eukaryota</taxon>
        <taxon>Metazoa</taxon>
        <taxon>Chordata</taxon>
        <taxon>Craniata</taxon>
        <taxon>Vertebrata</taxon>
        <taxon>Euteleostomi</taxon>
        <taxon>Amphibia</taxon>
        <taxon>Batrachia</taxon>
        <taxon>Anura</taxon>
        <taxon>Pelobatoidea</taxon>
        <taxon>Megophryidae</taxon>
        <taxon>Leptobrachium</taxon>
    </lineage>
</organism>
<dbReference type="InterPro" id="IPR016130">
    <property type="entry name" value="Tyr_Pase_AS"/>
</dbReference>
<proteinExistence type="inferred from homology"/>
<dbReference type="SUPFAM" id="SSF52799">
    <property type="entry name" value="(Phosphotyrosine protein) phosphatases II"/>
    <property type="match status" value="1"/>
</dbReference>
<evidence type="ECO:0000256" key="8">
    <source>
        <dbReference type="ARBA" id="ARBA00048336"/>
    </source>
</evidence>
<dbReference type="InterPro" id="IPR043587">
    <property type="entry name" value="Phosphatase_SSH-like"/>
</dbReference>
<accession>A0A8C5Q1H8</accession>
<comment type="subcellular location">
    <subcellularLocation>
        <location evidence="1">Cytoplasm</location>
        <location evidence="1">Cytoskeleton</location>
    </subcellularLocation>
</comment>
<dbReference type="GeneTree" id="ENSGT00940000160322"/>
<protein>
    <recommendedName>
        <fullName evidence="3">protein-serine/threonine phosphatase</fullName>
        <ecNumber evidence="3">3.1.3.16</ecNumber>
    </recommendedName>
</protein>
<dbReference type="OrthoDB" id="5779068at2759"/>
<evidence type="ECO:0000259" key="12">
    <source>
        <dbReference type="PROSITE" id="PS51998"/>
    </source>
</evidence>
<dbReference type="PROSITE" id="PS50054">
    <property type="entry name" value="TYR_PHOSPHATASE_DUAL"/>
    <property type="match status" value="1"/>
</dbReference>
<evidence type="ECO:0000256" key="6">
    <source>
        <dbReference type="ARBA" id="ARBA00022912"/>
    </source>
</evidence>
<evidence type="ECO:0000256" key="7">
    <source>
        <dbReference type="ARBA" id="ARBA00023212"/>
    </source>
</evidence>
<dbReference type="GO" id="GO:0004722">
    <property type="term" value="F:protein serine/threonine phosphatase activity"/>
    <property type="evidence" value="ECO:0007669"/>
    <property type="project" value="UniProtKB-EC"/>
</dbReference>
<dbReference type="PANTHER" id="PTHR45864:SF4">
    <property type="entry name" value="PROTEIN PHOSPHATASE SLINGSHOT HOMOLOG 3"/>
    <property type="match status" value="1"/>
</dbReference>
<feature type="domain" description="DEK-C" evidence="12">
    <location>
        <begin position="284"/>
        <end position="339"/>
    </location>
</feature>
<keyword evidence="7" id="KW-0206">Cytoskeleton</keyword>
<evidence type="ECO:0000256" key="2">
    <source>
        <dbReference type="ARBA" id="ARBA00009580"/>
    </source>
</evidence>
<reference evidence="13" key="2">
    <citation type="submission" date="2025-09" db="UniProtKB">
        <authorList>
            <consortium name="Ensembl"/>
        </authorList>
    </citation>
    <scope>IDENTIFICATION</scope>
</reference>
<reference evidence="13" key="1">
    <citation type="submission" date="2025-08" db="UniProtKB">
        <authorList>
            <consortium name="Ensembl"/>
        </authorList>
    </citation>
    <scope>IDENTIFICATION</scope>
</reference>
<comment type="catalytic activity">
    <reaction evidence="8">
        <text>O-phospho-L-threonyl-[protein] + H2O = L-threonyl-[protein] + phosphate</text>
        <dbReference type="Rhea" id="RHEA:47004"/>
        <dbReference type="Rhea" id="RHEA-COMP:11060"/>
        <dbReference type="Rhea" id="RHEA-COMP:11605"/>
        <dbReference type="ChEBI" id="CHEBI:15377"/>
        <dbReference type="ChEBI" id="CHEBI:30013"/>
        <dbReference type="ChEBI" id="CHEBI:43474"/>
        <dbReference type="ChEBI" id="CHEBI:61977"/>
        <dbReference type="EC" id="3.1.3.16"/>
    </reaction>
</comment>
<dbReference type="GO" id="GO:0003779">
    <property type="term" value="F:actin binding"/>
    <property type="evidence" value="ECO:0007669"/>
    <property type="project" value="InterPro"/>
</dbReference>
<evidence type="ECO:0000313" key="13">
    <source>
        <dbReference type="Ensembl" id="ENSLLEP00000031043.1"/>
    </source>
</evidence>
<keyword evidence="4" id="KW-0963">Cytoplasm</keyword>
<dbReference type="GO" id="GO:0005856">
    <property type="term" value="C:cytoskeleton"/>
    <property type="evidence" value="ECO:0007669"/>
    <property type="project" value="UniProtKB-SubCell"/>
</dbReference>
<evidence type="ECO:0000256" key="9">
    <source>
        <dbReference type="SAM" id="MobiDB-lite"/>
    </source>
</evidence>
<evidence type="ECO:0000256" key="1">
    <source>
        <dbReference type="ARBA" id="ARBA00004245"/>
    </source>
</evidence>
<dbReference type="InterPro" id="IPR029021">
    <property type="entry name" value="Prot-tyrosine_phosphatase-like"/>
</dbReference>
<dbReference type="SMART" id="SM00195">
    <property type="entry name" value="DSPc"/>
    <property type="match status" value="1"/>
</dbReference>
<evidence type="ECO:0000259" key="10">
    <source>
        <dbReference type="PROSITE" id="PS50054"/>
    </source>
</evidence>
<evidence type="ECO:0000259" key="11">
    <source>
        <dbReference type="PROSITE" id="PS50056"/>
    </source>
</evidence>
<evidence type="ECO:0000256" key="4">
    <source>
        <dbReference type="ARBA" id="ARBA00022490"/>
    </source>
</evidence>
<comment type="similarity">
    <text evidence="2">Belongs to the protein-tyrosine phosphatase family.</text>
</comment>
<dbReference type="Ensembl" id="ENSLLET00000032234.1">
    <property type="protein sequence ID" value="ENSLLEP00000031043.1"/>
    <property type="gene ID" value="ENSLLEG00000019533.1"/>
</dbReference>
<name>A0A8C5Q1H8_9ANUR</name>
<evidence type="ECO:0000256" key="5">
    <source>
        <dbReference type="ARBA" id="ARBA00022801"/>
    </source>
</evidence>
<feature type="compositionally biased region" description="Polar residues" evidence="9">
    <location>
        <begin position="680"/>
        <end position="696"/>
    </location>
</feature>
<feature type="region of interest" description="Disordered" evidence="9">
    <location>
        <begin position="502"/>
        <end position="733"/>
    </location>
</feature>
<dbReference type="Pfam" id="PF08766">
    <property type="entry name" value="DEK_C"/>
    <property type="match status" value="1"/>
</dbReference>
<dbReference type="Proteomes" id="UP000694569">
    <property type="component" value="Unplaced"/>
</dbReference>
<dbReference type="PANTHER" id="PTHR45864">
    <property type="entry name" value="SLINGSHOT PROTEIN PHOSPHATASE HOMOLOG"/>
    <property type="match status" value="1"/>
</dbReference>
<dbReference type="PROSITE" id="PS00383">
    <property type="entry name" value="TYR_PHOSPHATASE_1"/>
    <property type="match status" value="1"/>
</dbReference>
<evidence type="ECO:0000256" key="3">
    <source>
        <dbReference type="ARBA" id="ARBA00013081"/>
    </source>
</evidence>
<feature type="compositionally biased region" description="Basic residues" evidence="9">
    <location>
        <begin position="668"/>
        <end position="678"/>
    </location>
</feature>
<dbReference type="PROSITE" id="PS50056">
    <property type="entry name" value="TYR_PHOSPHATASE_2"/>
    <property type="match status" value="1"/>
</dbReference>
<feature type="domain" description="Tyrosine-protein phosphatase" evidence="10">
    <location>
        <begin position="343"/>
        <end position="484"/>
    </location>
</feature>